<organism evidence="6 7">
    <name type="scientific">Pedobacter punctiformis</name>
    <dbReference type="NCBI Taxonomy" id="3004097"/>
    <lineage>
        <taxon>Bacteria</taxon>
        <taxon>Pseudomonadati</taxon>
        <taxon>Bacteroidota</taxon>
        <taxon>Sphingobacteriia</taxon>
        <taxon>Sphingobacteriales</taxon>
        <taxon>Sphingobacteriaceae</taxon>
        <taxon>Pedobacter</taxon>
    </lineage>
</organism>
<dbReference type="RefSeq" id="WP_269426237.1">
    <property type="nucleotide sequence ID" value="NZ_JAPWGM010000001.1"/>
</dbReference>
<sequence>MNRRNLIKKSLFAGALSLAPFKKILAQTPSKPIISGNNLGGFKKINFGEIELYILTDGHILQSPVQPFMAPKASSDDVNKILEENFRSTTDIDLAMNVLLVKSQDKLILIDAGMGIFADNNTGILLQSIAKAGFSPDDITDILISHAHPDHIGGLVDRKNELIYPNAKYFISKIEHNFWEKATIDDFKNSELRKQPDLLNQLIPGLKNVLKIIQPKLNYYNFDKPLYNLFSFQLAPGHTPGLTLITLHSGKEKLIYIADLIHSDILLFPHPDWGFSGDTDIDLATTTRKKVLLQLADTKIKAFAYHLPWPGLGYTKKSGGAYQWIPEIFQTP</sequence>
<name>A0ABT4L658_9SPHI</name>
<dbReference type="InterPro" id="IPR051013">
    <property type="entry name" value="MBL_superfamily_lactonases"/>
</dbReference>
<dbReference type="Proteomes" id="UP001144347">
    <property type="component" value="Unassembled WGS sequence"/>
</dbReference>
<evidence type="ECO:0000256" key="3">
    <source>
        <dbReference type="ARBA" id="ARBA00022801"/>
    </source>
</evidence>
<dbReference type="PANTHER" id="PTHR42978:SF6">
    <property type="entry name" value="QUORUM-QUENCHING LACTONASE YTNP-RELATED"/>
    <property type="match status" value="1"/>
</dbReference>
<evidence type="ECO:0000259" key="5">
    <source>
        <dbReference type="SMART" id="SM00849"/>
    </source>
</evidence>
<evidence type="ECO:0000256" key="1">
    <source>
        <dbReference type="ARBA" id="ARBA00007749"/>
    </source>
</evidence>
<keyword evidence="4" id="KW-0862">Zinc</keyword>
<comment type="similarity">
    <text evidence="1">Belongs to the metallo-beta-lactamase superfamily.</text>
</comment>
<dbReference type="SUPFAM" id="SSF56281">
    <property type="entry name" value="Metallo-hydrolase/oxidoreductase"/>
    <property type="match status" value="1"/>
</dbReference>
<evidence type="ECO:0000313" key="7">
    <source>
        <dbReference type="Proteomes" id="UP001144347"/>
    </source>
</evidence>
<dbReference type="InterPro" id="IPR001279">
    <property type="entry name" value="Metallo-B-lactamas"/>
</dbReference>
<dbReference type="EMBL" id="JAPWGM010000001">
    <property type="protein sequence ID" value="MCZ4243167.1"/>
    <property type="molecule type" value="Genomic_DNA"/>
</dbReference>
<dbReference type="PANTHER" id="PTHR42978">
    <property type="entry name" value="QUORUM-QUENCHING LACTONASE YTNP-RELATED-RELATED"/>
    <property type="match status" value="1"/>
</dbReference>
<evidence type="ECO:0000313" key="6">
    <source>
        <dbReference type="EMBL" id="MCZ4243167.1"/>
    </source>
</evidence>
<dbReference type="SMART" id="SM00849">
    <property type="entry name" value="Lactamase_B"/>
    <property type="match status" value="1"/>
</dbReference>
<evidence type="ECO:0000256" key="4">
    <source>
        <dbReference type="ARBA" id="ARBA00022833"/>
    </source>
</evidence>
<protein>
    <submittedName>
        <fullName evidence="6">MBL fold metallo-hydrolase</fullName>
    </submittedName>
</protein>
<keyword evidence="3" id="KW-0378">Hydrolase</keyword>
<dbReference type="InterPro" id="IPR036866">
    <property type="entry name" value="RibonucZ/Hydroxyglut_hydro"/>
</dbReference>
<gene>
    <name evidence="6" type="ORF">O0955_04050</name>
</gene>
<reference evidence="6" key="1">
    <citation type="submission" date="2022-12" db="EMBL/GenBank/DDBJ databases">
        <title>Genome sequence of HCMS5-2.</title>
        <authorList>
            <person name="Woo H."/>
        </authorList>
    </citation>
    <scope>NUCLEOTIDE SEQUENCE</scope>
    <source>
        <strain evidence="6">HCMS5-2</strain>
    </source>
</reference>
<keyword evidence="7" id="KW-1185">Reference proteome</keyword>
<feature type="domain" description="Metallo-beta-lactamase" evidence="5">
    <location>
        <begin position="95"/>
        <end position="306"/>
    </location>
</feature>
<dbReference type="Pfam" id="PF00753">
    <property type="entry name" value="Lactamase_B"/>
    <property type="match status" value="1"/>
</dbReference>
<dbReference type="Gene3D" id="3.60.15.10">
    <property type="entry name" value="Ribonuclease Z/Hydroxyacylglutathione hydrolase-like"/>
    <property type="match status" value="1"/>
</dbReference>
<keyword evidence="2" id="KW-0479">Metal-binding</keyword>
<proteinExistence type="inferred from homology"/>
<accession>A0ABT4L658</accession>
<dbReference type="CDD" id="cd07720">
    <property type="entry name" value="OPHC2-like_MBL-fold"/>
    <property type="match status" value="1"/>
</dbReference>
<comment type="caution">
    <text evidence="6">The sequence shown here is derived from an EMBL/GenBank/DDBJ whole genome shotgun (WGS) entry which is preliminary data.</text>
</comment>
<evidence type="ECO:0000256" key="2">
    <source>
        <dbReference type="ARBA" id="ARBA00022723"/>
    </source>
</evidence>